<organism evidence="8 9">
    <name type="scientific">Leucobacter aridicollis</name>
    <dbReference type="NCBI Taxonomy" id="283878"/>
    <lineage>
        <taxon>Bacteria</taxon>
        <taxon>Bacillati</taxon>
        <taxon>Actinomycetota</taxon>
        <taxon>Actinomycetes</taxon>
        <taxon>Micrococcales</taxon>
        <taxon>Microbacteriaceae</taxon>
        <taxon>Leucobacter</taxon>
    </lineage>
</organism>
<feature type="transmembrane region" description="Helical" evidence="7">
    <location>
        <begin position="135"/>
        <end position="152"/>
    </location>
</feature>
<evidence type="ECO:0000256" key="2">
    <source>
        <dbReference type="ARBA" id="ARBA00022692"/>
    </source>
</evidence>
<feature type="binding site" evidence="5">
    <location>
        <position position="248"/>
    </location>
    <ligand>
        <name>Zn(2+)</name>
        <dbReference type="ChEBI" id="CHEBI:29105"/>
    </ligand>
</feature>
<feature type="transmembrane region" description="Helical" evidence="7">
    <location>
        <begin position="69"/>
        <end position="89"/>
    </location>
</feature>
<evidence type="ECO:0000313" key="9">
    <source>
        <dbReference type="Proteomes" id="UP000586095"/>
    </source>
</evidence>
<feature type="binding site" evidence="5">
    <location>
        <position position="244"/>
    </location>
    <ligand>
        <name>Zn(2+)</name>
        <dbReference type="ChEBI" id="CHEBI:29105"/>
    </ligand>
</feature>
<dbReference type="GO" id="GO:0046872">
    <property type="term" value="F:metal ion binding"/>
    <property type="evidence" value="ECO:0007669"/>
    <property type="project" value="UniProtKB-KW"/>
</dbReference>
<dbReference type="RefSeq" id="WP_185986042.1">
    <property type="nucleotide sequence ID" value="NZ_BAAALZ010000003.1"/>
</dbReference>
<name>A0A852R9M9_9MICO</name>
<keyword evidence="9" id="KW-1185">Reference proteome</keyword>
<dbReference type="Proteomes" id="UP000586095">
    <property type="component" value="Unassembled WGS sequence"/>
</dbReference>
<comment type="caution">
    <text evidence="8">The sequence shown here is derived from an EMBL/GenBank/DDBJ whole genome shotgun (WGS) entry which is preliminary data.</text>
</comment>
<keyword evidence="5" id="KW-0862">Zinc</keyword>
<protein>
    <submittedName>
        <fullName evidence="8">Hemolysin III</fullName>
    </submittedName>
</protein>
<evidence type="ECO:0000313" key="8">
    <source>
        <dbReference type="EMBL" id="NYD25600.1"/>
    </source>
</evidence>
<accession>A0A852R9M9</accession>
<keyword evidence="5" id="KW-0479">Metal-binding</keyword>
<dbReference type="PANTHER" id="PTHR20855:SF3">
    <property type="entry name" value="LD03007P"/>
    <property type="match status" value="1"/>
</dbReference>
<proteinExistence type="predicted"/>
<evidence type="ECO:0000256" key="6">
    <source>
        <dbReference type="SAM" id="MobiDB-lite"/>
    </source>
</evidence>
<feature type="transmembrane region" description="Helical" evidence="7">
    <location>
        <begin position="209"/>
        <end position="231"/>
    </location>
</feature>
<dbReference type="GO" id="GO:0016020">
    <property type="term" value="C:membrane"/>
    <property type="evidence" value="ECO:0007669"/>
    <property type="project" value="UniProtKB-SubCell"/>
</dbReference>
<reference evidence="8 9" key="1">
    <citation type="submission" date="2020-07" db="EMBL/GenBank/DDBJ databases">
        <title>Sequencing the genomes of 1000 actinobacteria strains.</title>
        <authorList>
            <person name="Klenk H.-P."/>
        </authorList>
    </citation>
    <scope>NUCLEOTIDE SEQUENCE [LARGE SCALE GENOMIC DNA]</scope>
    <source>
        <strain evidence="8 9">DSM 17380</strain>
    </source>
</reference>
<keyword evidence="4 7" id="KW-0472">Membrane</keyword>
<feature type="region of interest" description="Disordered" evidence="6">
    <location>
        <begin position="1"/>
        <end position="31"/>
    </location>
</feature>
<comment type="subcellular location">
    <subcellularLocation>
        <location evidence="1">Membrane</location>
        <topology evidence="1">Multi-pass membrane protein</topology>
    </subcellularLocation>
</comment>
<dbReference type="InterPro" id="IPR004254">
    <property type="entry name" value="AdipoR/HlyIII-related"/>
</dbReference>
<dbReference type="AlphaFoldDB" id="A0A852R9M9"/>
<keyword evidence="2 7" id="KW-0812">Transmembrane</keyword>
<dbReference type="Pfam" id="PF03006">
    <property type="entry name" value="HlyIII"/>
    <property type="match status" value="1"/>
</dbReference>
<keyword evidence="3 7" id="KW-1133">Transmembrane helix</keyword>
<sequence length="273" mass="29466">MTVSNAEDAADAPRDPRDAAQPAHEVDGDQGAERFALPLLDDALDHEAEHGGDGGDPNAAEVKPRWRGWIHAGTFPIAVAGGIVLISLAHGALAKWASAVFMLTSMLLFGVSALYHRIDWKPETKQLFRRLDHANIFLLIAGTYTPIALLALPPSKGVLLLVLVWAGALLGIGFRVFWIGAPRWLYVPLYVLLGWAAMMYIVDIAHANLAAMVLVIVGGLLYTAGSVVYGFKKPNPVPGVFGFHEIFHSLTVIAFLCHWAAALLLALDPISLR</sequence>
<evidence type="ECO:0000256" key="5">
    <source>
        <dbReference type="PIRSR" id="PIRSR604254-1"/>
    </source>
</evidence>
<evidence type="ECO:0000256" key="7">
    <source>
        <dbReference type="SAM" id="Phobius"/>
    </source>
</evidence>
<feature type="binding site" evidence="5">
    <location>
        <position position="116"/>
    </location>
    <ligand>
        <name>Zn(2+)</name>
        <dbReference type="ChEBI" id="CHEBI:29105"/>
    </ligand>
</feature>
<feature type="transmembrane region" description="Helical" evidence="7">
    <location>
        <begin position="96"/>
        <end position="115"/>
    </location>
</feature>
<feature type="transmembrane region" description="Helical" evidence="7">
    <location>
        <begin position="184"/>
        <end position="202"/>
    </location>
</feature>
<dbReference type="EMBL" id="JACCBD010000001">
    <property type="protein sequence ID" value="NYD25600.1"/>
    <property type="molecule type" value="Genomic_DNA"/>
</dbReference>
<feature type="transmembrane region" description="Helical" evidence="7">
    <location>
        <begin position="159"/>
        <end position="178"/>
    </location>
</feature>
<evidence type="ECO:0000256" key="3">
    <source>
        <dbReference type="ARBA" id="ARBA00022989"/>
    </source>
</evidence>
<evidence type="ECO:0000256" key="1">
    <source>
        <dbReference type="ARBA" id="ARBA00004141"/>
    </source>
</evidence>
<dbReference type="PANTHER" id="PTHR20855">
    <property type="entry name" value="ADIPOR/PROGESTIN RECEPTOR-RELATED"/>
    <property type="match status" value="1"/>
</dbReference>
<evidence type="ECO:0000256" key="4">
    <source>
        <dbReference type="ARBA" id="ARBA00023136"/>
    </source>
</evidence>
<gene>
    <name evidence="8" type="ORF">BJ960_000403</name>
</gene>
<feature type="transmembrane region" description="Helical" evidence="7">
    <location>
        <begin position="246"/>
        <end position="267"/>
    </location>
</feature>